<reference evidence="2 3" key="1">
    <citation type="submission" date="2016-10" db="EMBL/GenBank/DDBJ databases">
        <title>Genome sequence of the basidiomycete white-rot fungus Trametes pubescens.</title>
        <authorList>
            <person name="Makela M.R."/>
            <person name="Granchi Z."/>
            <person name="Peng M."/>
            <person name="De Vries R.P."/>
            <person name="Grigoriev I."/>
            <person name="Riley R."/>
            <person name="Hilden K."/>
        </authorList>
    </citation>
    <scope>NUCLEOTIDE SEQUENCE [LARGE SCALE GENOMIC DNA]</scope>
    <source>
        <strain evidence="2 3">FBCC735</strain>
    </source>
</reference>
<dbReference type="EMBL" id="MNAD01000901">
    <property type="protein sequence ID" value="OJT09529.1"/>
    <property type="molecule type" value="Genomic_DNA"/>
</dbReference>
<evidence type="ECO:0000313" key="3">
    <source>
        <dbReference type="Proteomes" id="UP000184267"/>
    </source>
</evidence>
<protein>
    <recommendedName>
        <fullName evidence="4">Cell wall mannoprotein 1</fullName>
    </recommendedName>
</protein>
<keyword evidence="3" id="KW-1185">Reference proteome</keyword>
<keyword evidence="1" id="KW-0732">Signal</keyword>
<evidence type="ECO:0000313" key="2">
    <source>
        <dbReference type="EMBL" id="OJT09529.1"/>
    </source>
</evidence>
<dbReference type="OMA" id="NGVVSNC"/>
<sequence>MRFFAIALAFFAGSLVHAGMSTPPCAQSYSQLTASTAPAGEIVARQVGDLQCNLDRLSIVAALAATQGTLKTLSKQLTSDTTATESVQSAESAITGAQGAIGVIAKALLTGQSAPASARQEVQGNLTAAHDALTSLSTSGQSGATLKEALAELALAQASGNGVVSNCK</sequence>
<evidence type="ECO:0008006" key="4">
    <source>
        <dbReference type="Google" id="ProtNLM"/>
    </source>
</evidence>
<evidence type="ECO:0000256" key="1">
    <source>
        <dbReference type="SAM" id="SignalP"/>
    </source>
</evidence>
<feature type="signal peptide" evidence="1">
    <location>
        <begin position="1"/>
        <end position="21"/>
    </location>
</feature>
<feature type="chain" id="PRO_5012544330" description="Cell wall mannoprotein 1" evidence="1">
    <location>
        <begin position="22"/>
        <end position="168"/>
    </location>
</feature>
<dbReference type="Proteomes" id="UP000184267">
    <property type="component" value="Unassembled WGS sequence"/>
</dbReference>
<dbReference type="OrthoDB" id="3178264at2759"/>
<dbReference type="AlphaFoldDB" id="A0A1M2VPJ7"/>
<accession>A0A1M2VPJ7</accession>
<gene>
    <name evidence="2" type="ORF">TRAPUB_13998</name>
</gene>
<comment type="caution">
    <text evidence="2">The sequence shown here is derived from an EMBL/GenBank/DDBJ whole genome shotgun (WGS) entry which is preliminary data.</text>
</comment>
<organism evidence="2 3">
    <name type="scientific">Trametes pubescens</name>
    <name type="common">White-rot fungus</name>
    <dbReference type="NCBI Taxonomy" id="154538"/>
    <lineage>
        <taxon>Eukaryota</taxon>
        <taxon>Fungi</taxon>
        <taxon>Dikarya</taxon>
        <taxon>Basidiomycota</taxon>
        <taxon>Agaricomycotina</taxon>
        <taxon>Agaricomycetes</taxon>
        <taxon>Polyporales</taxon>
        <taxon>Polyporaceae</taxon>
        <taxon>Trametes</taxon>
    </lineage>
</organism>
<proteinExistence type="predicted"/>
<dbReference type="STRING" id="154538.A0A1M2VPJ7"/>
<name>A0A1M2VPJ7_TRAPU</name>